<comment type="caution">
    <text evidence="2">The sequence shown here is derived from an EMBL/GenBank/DDBJ whole genome shotgun (WGS) entry which is preliminary data.</text>
</comment>
<dbReference type="Proteomes" id="UP000299102">
    <property type="component" value="Unassembled WGS sequence"/>
</dbReference>
<organism evidence="2 3">
    <name type="scientific">Eumeta variegata</name>
    <name type="common">Bagworm moth</name>
    <name type="synonym">Eumeta japonica</name>
    <dbReference type="NCBI Taxonomy" id="151549"/>
    <lineage>
        <taxon>Eukaryota</taxon>
        <taxon>Metazoa</taxon>
        <taxon>Ecdysozoa</taxon>
        <taxon>Arthropoda</taxon>
        <taxon>Hexapoda</taxon>
        <taxon>Insecta</taxon>
        <taxon>Pterygota</taxon>
        <taxon>Neoptera</taxon>
        <taxon>Endopterygota</taxon>
        <taxon>Lepidoptera</taxon>
        <taxon>Glossata</taxon>
        <taxon>Ditrysia</taxon>
        <taxon>Tineoidea</taxon>
        <taxon>Psychidae</taxon>
        <taxon>Oiketicinae</taxon>
        <taxon>Eumeta</taxon>
    </lineage>
</organism>
<accession>A0A4C1SVX1</accession>
<dbReference type="EMBL" id="BGZK01003895">
    <property type="protein sequence ID" value="GBP05390.1"/>
    <property type="molecule type" value="Genomic_DNA"/>
</dbReference>
<dbReference type="AlphaFoldDB" id="A0A4C1SVX1"/>
<proteinExistence type="predicted"/>
<protein>
    <submittedName>
        <fullName evidence="2">Uncharacterized protein</fullName>
    </submittedName>
</protein>
<keyword evidence="3" id="KW-1185">Reference proteome</keyword>
<evidence type="ECO:0000256" key="1">
    <source>
        <dbReference type="SAM" id="MobiDB-lite"/>
    </source>
</evidence>
<gene>
    <name evidence="2" type="ORF">EVAR_70518_1</name>
</gene>
<name>A0A4C1SVX1_EUMVA</name>
<reference evidence="2 3" key="1">
    <citation type="journal article" date="2019" name="Commun. Biol.">
        <title>The bagworm genome reveals a unique fibroin gene that provides high tensile strength.</title>
        <authorList>
            <person name="Kono N."/>
            <person name="Nakamura H."/>
            <person name="Ohtoshi R."/>
            <person name="Tomita M."/>
            <person name="Numata K."/>
            <person name="Arakawa K."/>
        </authorList>
    </citation>
    <scope>NUCLEOTIDE SEQUENCE [LARGE SCALE GENOMIC DNA]</scope>
</reference>
<evidence type="ECO:0000313" key="3">
    <source>
        <dbReference type="Proteomes" id="UP000299102"/>
    </source>
</evidence>
<evidence type="ECO:0000313" key="2">
    <source>
        <dbReference type="EMBL" id="GBP05390.1"/>
    </source>
</evidence>
<sequence>MQEGKRNMHGRWPMFHRELVKNQLTNPPVLVLKSHITLIVSTIISLPCTVKHLIRRAVLGSSINDSGTGSPCDRSKSGASLAGCRAAPRSRRRISNANAQVKSRGPFATETVRDVCGANGARLAQPLREEETEEPPD</sequence>
<feature type="region of interest" description="Disordered" evidence="1">
    <location>
        <begin position="64"/>
        <end position="106"/>
    </location>
</feature>